<feature type="compositionally biased region" description="Low complexity" evidence="2">
    <location>
        <begin position="600"/>
        <end position="612"/>
    </location>
</feature>
<protein>
    <submittedName>
        <fullName evidence="3">Uncharacterized protein</fullName>
    </submittedName>
</protein>
<feature type="region of interest" description="Disordered" evidence="2">
    <location>
        <begin position="522"/>
        <end position="560"/>
    </location>
</feature>
<feature type="coiled-coil region" evidence="1">
    <location>
        <begin position="373"/>
        <end position="435"/>
    </location>
</feature>
<feature type="compositionally biased region" description="Basic and acidic residues" evidence="2">
    <location>
        <begin position="1012"/>
        <end position="1026"/>
    </location>
</feature>
<evidence type="ECO:0000256" key="1">
    <source>
        <dbReference type="SAM" id="Coils"/>
    </source>
</evidence>
<feature type="region of interest" description="Disordered" evidence="2">
    <location>
        <begin position="974"/>
        <end position="1068"/>
    </location>
</feature>
<sequence>MSFLFRGNRAKNPATYLFIGLFPNLSRYLSGRPRYTTQQLAQATSSTVPTKAQDVTVSDNGALREQGSLKKGVTKGAIEKAAPRFISPHPLVNFAEVPAICRVHSSDVVVGNVFNPEQPLFLCEAVSPSPKLSEVEAKSSSTGGSFSTSTQALSNFRQSSGVGTEPSSAEGSFDRPTQSWRPDLSAGFGFESGKCLNRHSLLSFPLSHSRNISTSSNETLVWNPNDQSSTPSPVTSEFGNVLQDTAEKIIDEEQADKVHRLEETVEELRVELADQAEQAKELEIDMGICERNRELSFNTALRLYRNPGISVLVERHNLIDQIDQLRFEVRNRDAQIWLRDQCIETLRLDVALYANKEHWIRLQQCYYALQQQYGQMPQDFKKLEQKYEDLEDEHIDVANRLKKLEADHTELKAQHDQIRNERDRLEDDAEKSARAHEQFLAGLAARMFQRIIFMTGVLNNMDVDPMDNEQRALCQLAYEYLGLDATESATSCENTGANGCGEVEEERESAVPETHVGDVRSLVSTSESNDRESTMPSVGTDGSSTSAKFDLRDMSESPNTFDARRRREVAAAEDKILGPWGLVFENGSPTLKSKPIPEGSKSSKVSKVMSRSPNSPSTPSKTLRALLTSGADYIDQVTPARTGGTSGIARDQWEIAGNDLRGFTEVFKGPRAQPIDLVSPGVGWKGAEDDGRFKEDNFSQVSEENAFLSTKESGVHEDCLVEEMEVGSDLDDAEDGAVLEGDDGEIGGSRDESGDEGSCHDTAAVLNQSTVSGSHERGFGGGKLEQEFLDYENPLITSPAAALKPERSVGFSIFKPLPRIPLMEGSSVFHGLGVRNEAIHKEAYAIPSLPKEAFNAPRFQDFNFGGSSGEIPFIGHENKTLPPQEPTTQPTSIGVFNFSSTLLAQAPRNACDPLRLQQDFNFGGSNGRVSFTANGMRSSSLPGTATILGSASASSVVGTSLAQNIPSVLAQAEEKAPKEEISNNATVENHGTEEDALAPSMPKQKKAKGKKAKEAAPKKEEPKVEGPNRAQRRAASRERKAAEKKAKAVANNAERRGRSAVAAAMMRG</sequence>
<proteinExistence type="predicted"/>
<feature type="compositionally biased region" description="Acidic residues" evidence="2">
    <location>
        <begin position="730"/>
        <end position="745"/>
    </location>
</feature>
<feature type="compositionally biased region" description="Polar residues" evidence="2">
    <location>
        <begin position="534"/>
        <end position="547"/>
    </location>
</feature>
<evidence type="ECO:0000313" key="3">
    <source>
        <dbReference type="EMBL" id="KAF6223714.1"/>
    </source>
</evidence>
<reference evidence="3 4" key="1">
    <citation type="journal article" date="2020" name="Genomics">
        <title>Complete, high-quality genomes from long-read metagenomic sequencing of two wolf lichen thalli reveals enigmatic genome architecture.</title>
        <authorList>
            <person name="McKenzie S.K."/>
            <person name="Walston R.F."/>
            <person name="Allen J.L."/>
        </authorList>
    </citation>
    <scope>NUCLEOTIDE SEQUENCE [LARGE SCALE GENOMIC DNA]</scope>
    <source>
        <strain evidence="3">WasteWater1</strain>
    </source>
</reference>
<dbReference type="AlphaFoldDB" id="A0A8H6FDD2"/>
<keyword evidence="1" id="KW-0175">Coiled coil</keyword>
<evidence type="ECO:0000313" key="4">
    <source>
        <dbReference type="Proteomes" id="UP000593566"/>
    </source>
</evidence>
<dbReference type="RefSeq" id="XP_037152931.1">
    <property type="nucleotide sequence ID" value="XM_037291496.1"/>
</dbReference>
<feature type="region of interest" description="Disordered" evidence="2">
    <location>
        <begin position="587"/>
        <end position="620"/>
    </location>
</feature>
<feature type="region of interest" description="Disordered" evidence="2">
    <location>
        <begin position="730"/>
        <end position="760"/>
    </location>
</feature>
<feature type="compositionally biased region" description="Basic and acidic residues" evidence="2">
    <location>
        <begin position="1035"/>
        <end position="1046"/>
    </location>
</feature>
<gene>
    <name evidence="3" type="ORF">HO133_000557</name>
</gene>
<accession>A0A8H6FDD2</accession>
<feature type="coiled-coil region" evidence="1">
    <location>
        <begin position="251"/>
        <end position="285"/>
    </location>
</feature>
<dbReference type="Proteomes" id="UP000593566">
    <property type="component" value="Unassembled WGS sequence"/>
</dbReference>
<keyword evidence="4" id="KW-1185">Reference proteome</keyword>
<dbReference type="EMBL" id="JACCJB010000010">
    <property type="protein sequence ID" value="KAF6223714.1"/>
    <property type="molecule type" value="Genomic_DNA"/>
</dbReference>
<dbReference type="GeneID" id="59328976"/>
<feature type="region of interest" description="Disordered" evidence="2">
    <location>
        <begin position="156"/>
        <end position="179"/>
    </location>
</feature>
<organism evidence="3 4">
    <name type="scientific">Letharia lupina</name>
    <dbReference type="NCBI Taxonomy" id="560253"/>
    <lineage>
        <taxon>Eukaryota</taxon>
        <taxon>Fungi</taxon>
        <taxon>Dikarya</taxon>
        <taxon>Ascomycota</taxon>
        <taxon>Pezizomycotina</taxon>
        <taxon>Lecanoromycetes</taxon>
        <taxon>OSLEUM clade</taxon>
        <taxon>Lecanoromycetidae</taxon>
        <taxon>Lecanorales</taxon>
        <taxon>Lecanorineae</taxon>
        <taxon>Parmeliaceae</taxon>
        <taxon>Letharia</taxon>
    </lineage>
</organism>
<comment type="caution">
    <text evidence="3">The sequence shown here is derived from an EMBL/GenBank/DDBJ whole genome shotgun (WGS) entry which is preliminary data.</text>
</comment>
<evidence type="ECO:0000256" key="2">
    <source>
        <dbReference type="SAM" id="MobiDB-lite"/>
    </source>
</evidence>
<name>A0A8H6FDD2_9LECA</name>